<dbReference type="InterPro" id="IPR036322">
    <property type="entry name" value="WD40_repeat_dom_sf"/>
</dbReference>
<dbReference type="EMBL" id="AZHE01000002">
    <property type="protein sequence ID" value="KHO00660.1"/>
    <property type="molecule type" value="Genomic_DNA"/>
</dbReference>
<dbReference type="RefSeq" id="XP_040681725.1">
    <property type="nucleotide sequence ID" value="XM_040820237.1"/>
</dbReference>
<dbReference type="AlphaFoldDB" id="A0A0B2X5D2"/>
<name>A0A0B2X5D2_METAS</name>
<dbReference type="STRING" id="1081103.A0A0B2X5D2"/>
<accession>A0A0B2X5D2</accession>
<gene>
    <name evidence="2" type="ORF">MAM_01438</name>
</gene>
<feature type="region of interest" description="Disordered" evidence="1">
    <location>
        <begin position="1"/>
        <end position="42"/>
    </location>
</feature>
<dbReference type="HOGENOM" id="CLU_030368_0_0_1"/>
<protein>
    <submittedName>
        <fullName evidence="2">WD40/YVTN repeat-like-containing domain protein</fullName>
    </submittedName>
</protein>
<dbReference type="InterPro" id="IPR001680">
    <property type="entry name" value="WD40_rpt"/>
</dbReference>
<dbReference type="SMART" id="SM00320">
    <property type="entry name" value="WD40"/>
    <property type="match status" value="4"/>
</dbReference>
<dbReference type="PANTHER" id="PTHR44675:SF1">
    <property type="entry name" value="P21-ACTIVATED PROTEIN KINASE-INTERACTING PROTEIN 1"/>
    <property type="match status" value="1"/>
</dbReference>
<dbReference type="Gene3D" id="2.130.10.10">
    <property type="entry name" value="YVTN repeat-like/Quinoprotein amine dehydrogenase"/>
    <property type="match status" value="1"/>
</dbReference>
<dbReference type="OrthoDB" id="308449at2759"/>
<dbReference type="Proteomes" id="UP000030816">
    <property type="component" value="Unassembled WGS sequence"/>
</dbReference>
<dbReference type="InterPro" id="IPR015943">
    <property type="entry name" value="WD40/YVTN_repeat-like_dom_sf"/>
</dbReference>
<feature type="compositionally biased region" description="Acidic residues" evidence="1">
    <location>
        <begin position="460"/>
        <end position="489"/>
    </location>
</feature>
<keyword evidence="3" id="KW-1185">Reference proteome</keyword>
<feature type="region of interest" description="Disordered" evidence="1">
    <location>
        <begin position="455"/>
        <end position="489"/>
    </location>
</feature>
<sequence length="489" mass="52440">MAKRKRDVVDKDARATTKPFSSKKSKAANGKPKSRSSSPLDPETIQIVVGSYDQVLHGLTATISDGKAEFADTFLFNAHNSAIRCVAVSPPSVATPGQTQKVFLASGSTDERIHIYNLSAHPPSRKNQDLLAKVTPRPILENAKNREMGTLFHHASTITALRFPSRSKLLTASEDSTIAVARTRDWSVLSTIKAPVPKAHGRPSGDTAPLGATPSGVNDFAIHPSMKLMISVSKGEKCMRLWNLVTGKKAGVLSFSKDMLQEIGEGRHSTGEGRKVVWGSVDGADEFAVGFDRDVVVFGMDSVPKCRVMTGQRTKVHQFIYVSADETSLLAVATEAGQILFFSTKEEDLLPPGEVNGKKGTLPSAKLVGFVGGKAESMSGRIKDVVVLSSRVNKGILYLVGAGSEGKVRVWTLQANDLIAAAAKEKAGEEPIGKLVGTFESQNRITCLAGYVMIPRPDGVEDSEDEGEEDADDDDDEGEDETDGSEDDE</sequence>
<comment type="caution">
    <text evidence="2">The sequence shown here is derived from an EMBL/GenBank/DDBJ whole genome shotgun (WGS) entry which is preliminary data.</text>
</comment>
<dbReference type="PANTHER" id="PTHR44675">
    <property type="entry name" value="PAK1 INTERACTING PROTEIN 1"/>
    <property type="match status" value="1"/>
</dbReference>
<evidence type="ECO:0000256" key="1">
    <source>
        <dbReference type="SAM" id="MobiDB-lite"/>
    </source>
</evidence>
<dbReference type="InterPro" id="IPR051959">
    <property type="entry name" value="PAK1-Kinase_Regulator"/>
</dbReference>
<organism evidence="2 3">
    <name type="scientific">Metarhizium album (strain ARSEF 1941)</name>
    <dbReference type="NCBI Taxonomy" id="1081103"/>
    <lineage>
        <taxon>Eukaryota</taxon>
        <taxon>Fungi</taxon>
        <taxon>Dikarya</taxon>
        <taxon>Ascomycota</taxon>
        <taxon>Pezizomycotina</taxon>
        <taxon>Sordariomycetes</taxon>
        <taxon>Hypocreomycetidae</taxon>
        <taxon>Hypocreales</taxon>
        <taxon>Clavicipitaceae</taxon>
        <taxon>Metarhizium</taxon>
    </lineage>
</organism>
<dbReference type="SUPFAM" id="SSF50978">
    <property type="entry name" value="WD40 repeat-like"/>
    <property type="match status" value="1"/>
</dbReference>
<evidence type="ECO:0000313" key="2">
    <source>
        <dbReference type="EMBL" id="KHO00660.1"/>
    </source>
</evidence>
<evidence type="ECO:0000313" key="3">
    <source>
        <dbReference type="Proteomes" id="UP000030816"/>
    </source>
</evidence>
<dbReference type="GeneID" id="63735893"/>
<reference evidence="2 3" key="1">
    <citation type="journal article" date="2014" name="Proc. Natl. Acad. Sci. U.S.A.">
        <title>Trajectory and genomic determinants of fungal-pathogen speciation and host adaptation.</title>
        <authorList>
            <person name="Hu X."/>
            <person name="Xiao G."/>
            <person name="Zheng P."/>
            <person name="Shang Y."/>
            <person name="Su Y."/>
            <person name="Zhang X."/>
            <person name="Liu X."/>
            <person name="Zhan S."/>
            <person name="St Leger R.J."/>
            <person name="Wang C."/>
        </authorList>
    </citation>
    <scope>NUCLEOTIDE SEQUENCE [LARGE SCALE GENOMIC DNA]</scope>
    <source>
        <strain evidence="2 3">ARSEF 1941</strain>
    </source>
</reference>
<proteinExistence type="predicted"/>
<dbReference type="Pfam" id="PF00400">
    <property type="entry name" value="WD40"/>
    <property type="match status" value="2"/>
</dbReference>